<dbReference type="InterPro" id="IPR011011">
    <property type="entry name" value="Znf_FYVE_PHD"/>
</dbReference>
<accession>M2N020</accession>
<dbReference type="Proteomes" id="UP000011761">
    <property type="component" value="Unassembled WGS sequence"/>
</dbReference>
<feature type="region of interest" description="Disordered" evidence="4">
    <location>
        <begin position="398"/>
        <end position="489"/>
    </location>
</feature>
<dbReference type="InterPro" id="IPR013083">
    <property type="entry name" value="Znf_RING/FYVE/PHD"/>
</dbReference>
<dbReference type="RefSeq" id="XP_007680690.1">
    <property type="nucleotide sequence ID" value="XM_007682500.1"/>
</dbReference>
<evidence type="ECO:0008006" key="7">
    <source>
        <dbReference type="Google" id="ProtNLM"/>
    </source>
</evidence>
<feature type="compositionally biased region" description="Polar residues" evidence="4">
    <location>
        <begin position="112"/>
        <end position="132"/>
    </location>
</feature>
<feature type="compositionally biased region" description="Basic and acidic residues" evidence="4">
    <location>
        <begin position="431"/>
        <end position="440"/>
    </location>
</feature>
<gene>
    <name evidence="5" type="ORF">BAUCODRAFT_283971</name>
</gene>
<dbReference type="GeneID" id="19110706"/>
<feature type="region of interest" description="Disordered" evidence="4">
    <location>
        <begin position="107"/>
        <end position="150"/>
    </location>
</feature>
<dbReference type="OMA" id="GGHLMIQ"/>
<keyword evidence="2" id="KW-0863">Zinc-finger</keyword>
<feature type="region of interest" description="Disordered" evidence="4">
    <location>
        <begin position="317"/>
        <end position="337"/>
    </location>
</feature>
<dbReference type="GO" id="GO:0008270">
    <property type="term" value="F:zinc ion binding"/>
    <property type="evidence" value="ECO:0007669"/>
    <property type="project" value="UniProtKB-KW"/>
</dbReference>
<proteinExistence type="predicted"/>
<evidence type="ECO:0000256" key="1">
    <source>
        <dbReference type="ARBA" id="ARBA00022723"/>
    </source>
</evidence>
<feature type="region of interest" description="Disordered" evidence="4">
    <location>
        <begin position="241"/>
        <end position="260"/>
    </location>
</feature>
<dbReference type="EMBL" id="KB445562">
    <property type="protein sequence ID" value="EMC92274.1"/>
    <property type="molecule type" value="Genomic_DNA"/>
</dbReference>
<dbReference type="KEGG" id="bcom:BAUCODRAFT_283971"/>
<protein>
    <recommendedName>
        <fullName evidence="7">Zinc finger PHD-type domain-containing protein</fullName>
    </recommendedName>
</protein>
<evidence type="ECO:0000313" key="5">
    <source>
        <dbReference type="EMBL" id="EMC92274.1"/>
    </source>
</evidence>
<dbReference type="eggNOG" id="ENOG502SD8Z">
    <property type="taxonomic scope" value="Eukaryota"/>
</dbReference>
<dbReference type="InterPro" id="IPR019786">
    <property type="entry name" value="Zinc_finger_PHD-type_CS"/>
</dbReference>
<dbReference type="CDD" id="cd15489">
    <property type="entry name" value="PHD_SF"/>
    <property type="match status" value="1"/>
</dbReference>
<reference evidence="5 6" key="1">
    <citation type="journal article" date="2012" name="PLoS Pathog.">
        <title>Diverse lifestyles and strategies of plant pathogenesis encoded in the genomes of eighteen Dothideomycetes fungi.</title>
        <authorList>
            <person name="Ohm R.A."/>
            <person name="Feau N."/>
            <person name="Henrissat B."/>
            <person name="Schoch C.L."/>
            <person name="Horwitz B.A."/>
            <person name="Barry K.W."/>
            <person name="Condon B.J."/>
            <person name="Copeland A.C."/>
            <person name="Dhillon B."/>
            <person name="Glaser F."/>
            <person name="Hesse C.N."/>
            <person name="Kosti I."/>
            <person name="LaButti K."/>
            <person name="Lindquist E.A."/>
            <person name="Lucas S."/>
            <person name="Salamov A.A."/>
            <person name="Bradshaw R.E."/>
            <person name="Ciuffetti L."/>
            <person name="Hamelin R.C."/>
            <person name="Kema G.H.J."/>
            <person name="Lawrence C."/>
            <person name="Scott J.A."/>
            <person name="Spatafora J.W."/>
            <person name="Turgeon B.G."/>
            <person name="de Wit P.J.G.M."/>
            <person name="Zhong S."/>
            <person name="Goodwin S.B."/>
            <person name="Grigoriev I.V."/>
        </authorList>
    </citation>
    <scope>NUCLEOTIDE SEQUENCE [LARGE SCALE GENOMIC DNA]</scope>
    <source>
        <strain evidence="5 6">UAMH 10762</strain>
    </source>
</reference>
<dbReference type="STRING" id="717646.M2N020"/>
<evidence type="ECO:0000256" key="2">
    <source>
        <dbReference type="ARBA" id="ARBA00022771"/>
    </source>
</evidence>
<keyword evidence="3" id="KW-0862">Zinc</keyword>
<dbReference type="SUPFAM" id="SSF57903">
    <property type="entry name" value="FYVE/PHD zinc finger"/>
    <property type="match status" value="1"/>
</dbReference>
<evidence type="ECO:0000313" key="6">
    <source>
        <dbReference type="Proteomes" id="UP000011761"/>
    </source>
</evidence>
<dbReference type="PROSITE" id="PS01359">
    <property type="entry name" value="ZF_PHD_1"/>
    <property type="match status" value="1"/>
</dbReference>
<dbReference type="HOGENOM" id="CLU_388308_0_0_1"/>
<evidence type="ECO:0000256" key="3">
    <source>
        <dbReference type="ARBA" id="ARBA00022833"/>
    </source>
</evidence>
<dbReference type="Gene3D" id="3.30.40.10">
    <property type="entry name" value="Zinc/RING finger domain, C3HC4 (zinc finger)"/>
    <property type="match status" value="1"/>
</dbReference>
<name>M2N020_BAUPA</name>
<keyword evidence="1" id="KW-0479">Metal-binding</keyword>
<organism evidence="5 6">
    <name type="scientific">Baudoinia panamericana (strain UAMH 10762)</name>
    <name type="common">Angels' share fungus</name>
    <name type="synonym">Baudoinia compniacensis (strain UAMH 10762)</name>
    <dbReference type="NCBI Taxonomy" id="717646"/>
    <lineage>
        <taxon>Eukaryota</taxon>
        <taxon>Fungi</taxon>
        <taxon>Dikarya</taxon>
        <taxon>Ascomycota</taxon>
        <taxon>Pezizomycotina</taxon>
        <taxon>Dothideomycetes</taxon>
        <taxon>Dothideomycetidae</taxon>
        <taxon>Mycosphaerellales</taxon>
        <taxon>Teratosphaeriaceae</taxon>
        <taxon>Baudoinia</taxon>
    </lineage>
</organism>
<dbReference type="AlphaFoldDB" id="M2N020"/>
<dbReference type="OrthoDB" id="436852at2759"/>
<evidence type="ECO:0000256" key="4">
    <source>
        <dbReference type="SAM" id="MobiDB-lite"/>
    </source>
</evidence>
<sequence length="693" mass="74341">MSFAMAFDQNYAGNGDWQFPSPQGTPTAGSFHNVLQTPKTAAFHSHFQDAFRTPQMPVYSTPQQPHFESMAHMGPSPQAYGCHDGLVVSPAVGNQYTPGHLASGTHFGHAQGIQNDANPMTGPPSFSSIQMQTPPPTRGFSAKKAQQPDPIAFGTPSTIASRRFMTPQLQAMPLKAGVSQHTPVHFPQLQFSPELYQFRNLGPASAPVMPQTQLLWDQMAPTPAIVAHQRPLDDPFAPAMQQSPAWPASSPNPGMAQTMSFDTPAMTSFSVQPPHPRPASAASVPSNAVASYATTLGASSASLDPSLIYSSPIRSAFPQDGQAVRPRAAQSATNKHRGATNGAMVFESTATAAETITPQTVSGGNLRWNNTTGNVRPQTAQAAFSTSDALYNHPVQTASPLKRSSRLPLGSISEHKPRKRASVILTVDQHGIARTERNEPEGSPTKSIREKYPGLFDSDSSDNESDTSSRIPGADASMSIAESMTRRSKVARLDPPVENLVGLNIPRSGSSASLRTVTPSRAAIAAAASLRKQGSLRRPSRTAASKRNSMAVPTTLMIDSCPMGDELQPDMEIGIETKRIGGSSARAHSKRRDAEHTALDAHNRRWSMMSFEHLQPASIPTSMRQPSFQNGSRSHTAPLIRCICGVPQDHGVPLVQCCSCTQWLHSPCVCLDGQDPPPLYTCFLCTKPTSALR</sequence>
<keyword evidence="6" id="KW-1185">Reference proteome</keyword>